<evidence type="ECO:0000256" key="4">
    <source>
        <dbReference type="ARBA" id="ARBA00022741"/>
    </source>
</evidence>
<protein>
    <recommendedName>
        <fullName evidence="1">non-specific serine/threonine protein kinase</fullName>
        <ecNumber evidence="1">2.7.11.1</ecNumber>
    </recommendedName>
</protein>
<dbReference type="AlphaFoldDB" id="A0A091DLV9"/>
<dbReference type="GO" id="GO:0005524">
    <property type="term" value="F:ATP binding"/>
    <property type="evidence" value="ECO:0007669"/>
    <property type="project" value="UniProtKB-KW"/>
</dbReference>
<comment type="catalytic activity">
    <reaction evidence="8">
        <text>L-seryl-[protein] + ATP = O-phospho-L-seryl-[protein] + ADP + H(+)</text>
        <dbReference type="Rhea" id="RHEA:17989"/>
        <dbReference type="Rhea" id="RHEA-COMP:9863"/>
        <dbReference type="Rhea" id="RHEA-COMP:11604"/>
        <dbReference type="ChEBI" id="CHEBI:15378"/>
        <dbReference type="ChEBI" id="CHEBI:29999"/>
        <dbReference type="ChEBI" id="CHEBI:30616"/>
        <dbReference type="ChEBI" id="CHEBI:83421"/>
        <dbReference type="ChEBI" id="CHEBI:456216"/>
        <dbReference type="EC" id="2.7.11.1"/>
    </reaction>
</comment>
<accession>A0A091DLV9</accession>
<dbReference type="PIRSF" id="PIRSF000654">
    <property type="entry name" value="Integrin-linked_kinase"/>
    <property type="match status" value="1"/>
</dbReference>
<comment type="catalytic activity">
    <reaction evidence="7">
        <text>L-threonyl-[protein] + ATP = O-phospho-L-threonyl-[protein] + ADP + H(+)</text>
        <dbReference type="Rhea" id="RHEA:46608"/>
        <dbReference type="Rhea" id="RHEA-COMP:11060"/>
        <dbReference type="Rhea" id="RHEA-COMP:11605"/>
        <dbReference type="ChEBI" id="CHEBI:15378"/>
        <dbReference type="ChEBI" id="CHEBI:30013"/>
        <dbReference type="ChEBI" id="CHEBI:30616"/>
        <dbReference type="ChEBI" id="CHEBI:61977"/>
        <dbReference type="ChEBI" id="CHEBI:456216"/>
        <dbReference type="EC" id="2.7.11.1"/>
    </reaction>
</comment>
<dbReference type="PANTHER" id="PTHR24346:SF30">
    <property type="entry name" value="MATERNAL EMBRYONIC LEUCINE ZIPPER KINASE"/>
    <property type="match status" value="1"/>
</dbReference>
<dbReference type="FunFam" id="1.10.510.10:FF:000571">
    <property type="entry name" value="Maternal embryonic leucine zipper kinase"/>
    <property type="match status" value="1"/>
</dbReference>
<keyword evidence="5 10" id="KW-0418">Kinase</keyword>
<sequence>MSLHCAKQCSCLASEETSCLGLKTSLQKYRMQDKYDVLGLMAQGSFGKVFLSRHHGTGIQVALKELKRAGVEESYIRMEVGILKDLRHPNITQLLEVIESQDKVHLVLEYVMGVNLRQEILRSHNNRLQEKDTQRIFRDMLGAVDYCHDRGIVHGDLKPKNVLIDTQGQAKVCDFRLGIQFRPGQEVTAVGGTLAYSDLEKISRQWYEGPPLDIWALGVTLYEMVTGDYLFDGCKSQIIKNILHGTVSYPKFISNNAKKLISKILNRDPTKRPTI</sequence>
<keyword evidence="3" id="KW-0808">Transferase</keyword>
<dbReference type="SUPFAM" id="SSF56112">
    <property type="entry name" value="Protein kinase-like (PK-like)"/>
    <property type="match status" value="1"/>
</dbReference>
<dbReference type="GO" id="GO:0004674">
    <property type="term" value="F:protein serine/threonine kinase activity"/>
    <property type="evidence" value="ECO:0007669"/>
    <property type="project" value="UniProtKB-KW"/>
</dbReference>
<keyword evidence="11" id="KW-1185">Reference proteome</keyword>
<evidence type="ECO:0000256" key="3">
    <source>
        <dbReference type="ARBA" id="ARBA00022679"/>
    </source>
</evidence>
<dbReference type="GO" id="GO:0005737">
    <property type="term" value="C:cytoplasm"/>
    <property type="evidence" value="ECO:0007669"/>
    <property type="project" value="TreeGrafter"/>
</dbReference>
<feature type="domain" description="Protein kinase" evidence="9">
    <location>
        <begin position="35"/>
        <end position="275"/>
    </location>
</feature>
<dbReference type="PROSITE" id="PS50011">
    <property type="entry name" value="PROTEIN_KINASE_DOM"/>
    <property type="match status" value="1"/>
</dbReference>
<dbReference type="EMBL" id="KN122219">
    <property type="protein sequence ID" value="KFO32082.1"/>
    <property type="molecule type" value="Genomic_DNA"/>
</dbReference>
<dbReference type="InterPro" id="IPR000719">
    <property type="entry name" value="Prot_kinase_dom"/>
</dbReference>
<dbReference type="EC" id="2.7.11.1" evidence="1"/>
<evidence type="ECO:0000313" key="11">
    <source>
        <dbReference type="Proteomes" id="UP000028990"/>
    </source>
</evidence>
<dbReference type="SMART" id="SM00220">
    <property type="entry name" value="S_TKc"/>
    <property type="match status" value="1"/>
</dbReference>
<dbReference type="Proteomes" id="UP000028990">
    <property type="component" value="Unassembled WGS sequence"/>
</dbReference>
<evidence type="ECO:0000256" key="1">
    <source>
        <dbReference type="ARBA" id="ARBA00012513"/>
    </source>
</evidence>
<evidence type="ECO:0000256" key="8">
    <source>
        <dbReference type="ARBA" id="ARBA00048679"/>
    </source>
</evidence>
<dbReference type="PANTHER" id="PTHR24346">
    <property type="entry name" value="MAP/MICROTUBULE AFFINITY-REGULATING KINASE"/>
    <property type="match status" value="1"/>
</dbReference>
<dbReference type="GO" id="GO:0035556">
    <property type="term" value="P:intracellular signal transduction"/>
    <property type="evidence" value="ECO:0007669"/>
    <property type="project" value="TreeGrafter"/>
</dbReference>
<name>A0A091DLV9_FUKDA</name>
<dbReference type="Pfam" id="PF00069">
    <property type="entry name" value="Pkinase"/>
    <property type="match status" value="1"/>
</dbReference>
<keyword evidence="2" id="KW-0723">Serine/threonine-protein kinase</keyword>
<keyword evidence="6" id="KW-0067">ATP-binding</keyword>
<evidence type="ECO:0000259" key="9">
    <source>
        <dbReference type="PROSITE" id="PS50011"/>
    </source>
</evidence>
<evidence type="ECO:0000256" key="6">
    <source>
        <dbReference type="ARBA" id="ARBA00022840"/>
    </source>
</evidence>
<evidence type="ECO:0000256" key="7">
    <source>
        <dbReference type="ARBA" id="ARBA00047899"/>
    </source>
</evidence>
<gene>
    <name evidence="10" type="ORF">H920_06515</name>
</gene>
<dbReference type="Gene3D" id="1.10.510.10">
    <property type="entry name" value="Transferase(Phosphotransferase) domain 1"/>
    <property type="match status" value="1"/>
</dbReference>
<reference evidence="10 11" key="1">
    <citation type="submission" date="2013-11" db="EMBL/GenBank/DDBJ databases">
        <title>The Damaraland mole rat (Fukomys damarensis) genome and evolution of African mole rats.</title>
        <authorList>
            <person name="Gladyshev V.N."/>
            <person name="Fang X."/>
        </authorList>
    </citation>
    <scope>NUCLEOTIDE SEQUENCE [LARGE SCALE GENOMIC DNA]</scope>
    <source>
        <tissue evidence="10">Liver</tissue>
    </source>
</reference>
<proteinExistence type="predicted"/>
<evidence type="ECO:0000256" key="5">
    <source>
        <dbReference type="ARBA" id="ARBA00022777"/>
    </source>
</evidence>
<evidence type="ECO:0000313" key="10">
    <source>
        <dbReference type="EMBL" id="KFO32082.1"/>
    </source>
</evidence>
<dbReference type="InterPro" id="IPR008271">
    <property type="entry name" value="Ser/Thr_kinase_AS"/>
</dbReference>
<keyword evidence="4" id="KW-0547">Nucleotide-binding</keyword>
<dbReference type="eggNOG" id="KOG0586">
    <property type="taxonomic scope" value="Eukaryota"/>
</dbReference>
<evidence type="ECO:0000256" key="2">
    <source>
        <dbReference type="ARBA" id="ARBA00022527"/>
    </source>
</evidence>
<organism evidence="10 11">
    <name type="scientific">Fukomys damarensis</name>
    <name type="common">Damaraland mole rat</name>
    <name type="synonym">Cryptomys damarensis</name>
    <dbReference type="NCBI Taxonomy" id="885580"/>
    <lineage>
        <taxon>Eukaryota</taxon>
        <taxon>Metazoa</taxon>
        <taxon>Chordata</taxon>
        <taxon>Craniata</taxon>
        <taxon>Vertebrata</taxon>
        <taxon>Euteleostomi</taxon>
        <taxon>Mammalia</taxon>
        <taxon>Eutheria</taxon>
        <taxon>Euarchontoglires</taxon>
        <taxon>Glires</taxon>
        <taxon>Rodentia</taxon>
        <taxon>Hystricomorpha</taxon>
        <taxon>Bathyergidae</taxon>
        <taxon>Fukomys</taxon>
    </lineage>
</organism>
<dbReference type="PROSITE" id="PS00108">
    <property type="entry name" value="PROTEIN_KINASE_ST"/>
    <property type="match status" value="1"/>
</dbReference>
<dbReference type="InterPro" id="IPR011009">
    <property type="entry name" value="Kinase-like_dom_sf"/>
</dbReference>